<protein>
    <recommendedName>
        <fullName evidence="3">Extracellular solute-binding protein</fullName>
    </recommendedName>
</protein>
<evidence type="ECO:0008006" key="3">
    <source>
        <dbReference type="Google" id="ProtNLM"/>
    </source>
</evidence>
<name>A0ABT2J742_9PSEU</name>
<organism evidence="1 2">
    <name type="scientific">Actinophytocola gossypii</name>
    <dbReference type="NCBI Taxonomy" id="2812003"/>
    <lineage>
        <taxon>Bacteria</taxon>
        <taxon>Bacillati</taxon>
        <taxon>Actinomycetota</taxon>
        <taxon>Actinomycetes</taxon>
        <taxon>Pseudonocardiales</taxon>
        <taxon>Pseudonocardiaceae</taxon>
    </lineage>
</organism>
<comment type="caution">
    <text evidence="1">The sequence shown here is derived from an EMBL/GenBank/DDBJ whole genome shotgun (WGS) entry which is preliminary data.</text>
</comment>
<accession>A0ABT2J742</accession>
<dbReference type="RefSeq" id="WP_260191070.1">
    <property type="nucleotide sequence ID" value="NZ_JAFFZE010000010.1"/>
</dbReference>
<gene>
    <name evidence="1" type="ORF">JT362_11190</name>
</gene>
<keyword evidence="2" id="KW-1185">Reference proteome</keyword>
<reference evidence="1 2" key="1">
    <citation type="submission" date="2021-02" db="EMBL/GenBank/DDBJ databases">
        <title>Actinophytocola xerophila sp. nov., isolated from soil of cotton cropping field.</title>
        <authorList>
            <person name="Huang R."/>
            <person name="Chen X."/>
            <person name="Ge X."/>
            <person name="Liu W."/>
        </authorList>
    </citation>
    <scope>NUCLEOTIDE SEQUENCE [LARGE SCALE GENOMIC DNA]</scope>
    <source>
        <strain evidence="1 2">S1-96</strain>
    </source>
</reference>
<proteinExistence type="predicted"/>
<sequence length="354" mass="38606">MKRRLSIALGVVLLVAVIGVIVFDRDDETPTRDVVVRGVIGSEKLAFFRDERVREAFAAHGVTVEVDTAGSRQIATTVDLAGYDFVFPSSQPAAQRIQRDRNVTTAYTPFQSPMAVATFAPVVEVLERAGVIRDGLLDVGRYLELARAGTRWDELPGNTEFRARKSVLITTTDPRDSNSAAMYVAIASYVANGNAVVASQDAEARLLPELTGLFLRQGYAQSSSAGPFEDYLVAGMGRVPMALVYESQFLGRQVRGDGTIQPDMRLVYLAPTVYSEHTLVPLTDPGDEVGRLLTTDDRLGRLAAEFGFRTSDPGVFADVMAEHDLTAPDLVDVVEPPSFETLERLLDGIEARYS</sequence>
<evidence type="ECO:0000313" key="1">
    <source>
        <dbReference type="EMBL" id="MCT2583682.1"/>
    </source>
</evidence>
<evidence type="ECO:0000313" key="2">
    <source>
        <dbReference type="Proteomes" id="UP001156441"/>
    </source>
</evidence>
<dbReference type="Proteomes" id="UP001156441">
    <property type="component" value="Unassembled WGS sequence"/>
</dbReference>
<dbReference type="EMBL" id="JAFFZE010000010">
    <property type="protein sequence ID" value="MCT2583682.1"/>
    <property type="molecule type" value="Genomic_DNA"/>
</dbReference>